<dbReference type="AlphaFoldDB" id="A0A381VKP0"/>
<reference evidence="1" key="1">
    <citation type="submission" date="2018-05" db="EMBL/GenBank/DDBJ databases">
        <authorList>
            <person name="Lanie J.A."/>
            <person name="Ng W.-L."/>
            <person name="Kazmierczak K.M."/>
            <person name="Andrzejewski T.M."/>
            <person name="Davidsen T.M."/>
            <person name="Wayne K.J."/>
            <person name="Tettelin H."/>
            <person name="Glass J.I."/>
            <person name="Rusch D."/>
            <person name="Podicherti R."/>
            <person name="Tsui H.-C.T."/>
            <person name="Winkler M.E."/>
        </authorList>
    </citation>
    <scope>NUCLEOTIDE SEQUENCE</scope>
</reference>
<sequence>VFVRVAGYSQTDYAQKYGSYVCIKLMINIYIKLFVIHNRSQK</sequence>
<proteinExistence type="predicted"/>
<protein>
    <submittedName>
        <fullName evidence="1">Uncharacterized protein</fullName>
    </submittedName>
</protein>
<feature type="non-terminal residue" evidence="1">
    <location>
        <position position="1"/>
    </location>
</feature>
<evidence type="ECO:0000313" key="1">
    <source>
        <dbReference type="EMBL" id="SVA40227.1"/>
    </source>
</evidence>
<organism evidence="1">
    <name type="scientific">marine metagenome</name>
    <dbReference type="NCBI Taxonomy" id="408172"/>
    <lineage>
        <taxon>unclassified sequences</taxon>
        <taxon>metagenomes</taxon>
        <taxon>ecological metagenomes</taxon>
    </lineage>
</organism>
<accession>A0A381VKP0</accession>
<name>A0A381VKP0_9ZZZZ</name>
<gene>
    <name evidence="1" type="ORF">METZ01_LOCUS93081</name>
</gene>
<dbReference type="EMBL" id="UINC01008951">
    <property type="protein sequence ID" value="SVA40227.1"/>
    <property type="molecule type" value="Genomic_DNA"/>
</dbReference>